<name>A0ABQ8JHC4_DERPT</name>
<comment type="caution">
    <text evidence="1">The sequence shown here is derived from an EMBL/GenBank/DDBJ whole genome shotgun (WGS) entry which is preliminary data.</text>
</comment>
<reference evidence="1 2" key="2">
    <citation type="journal article" date="2022" name="Mol. Biol. Evol.">
        <title>Comparative Genomics Reveals Insights into the Divergent Evolution of Astigmatic Mites and Household Pest Adaptations.</title>
        <authorList>
            <person name="Xiong Q."/>
            <person name="Wan A.T."/>
            <person name="Liu X."/>
            <person name="Fung C.S."/>
            <person name="Xiao X."/>
            <person name="Malainual N."/>
            <person name="Hou J."/>
            <person name="Wang L."/>
            <person name="Wang M."/>
            <person name="Yang K.Y."/>
            <person name="Cui Y."/>
            <person name="Leung E.L."/>
            <person name="Nong W."/>
            <person name="Shin S.K."/>
            <person name="Au S.W."/>
            <person name="Jeong K.Y."/>
            <person name="Chew F.T."/>
            <person name="Hui J.H."/>
            <person name="Leung T.F."/>
            <person name="Tungtrongchitr A."/>
            <person name="Zhong N."/>
            <person name="Liu Z."/>
            <person name="Tsui S.K."/>
        </authorList>
    </citation>
    <scope>NUCLEOTIDE SEQUENCE [LARGE SCALE GENOMIC DNA]</scope>
    <source>
        <strain evidence="1">Derp</strain>
    </source>
</reference>
<evidence type="ECO:0008006" key="3">
    <source>
        <dbReference type="Google" id="ProtNLM"/>
    </source>
</evidence>
<dbReference type="EMBL" id="NJHN03000037">
    <property type="protein sequence ID" value="KAH9422003.1"/>
    <property type="molecule type" value="Genomic_DNA"/>
</dbReference>
<evidence type="ECO:0000313" key="1">
    <source>
        <dbReference type="EMBL" id="KAH9422003.1"/>
    </source>
</evidence>
<reference evidence="1 2" key="1">
    <citation type="journal article" date="2018" name="J. Allergy Clin. Immunol.">
        <title>High-quality assembly of Dermatophagoides pteronyssinus genome and transcriptome reveals a wide range of novel allergens.</title>
        <authorList>
            <person name="Liu X.Y."/>
            <person name="Yang K.Y."/>
            <person name="Wang M.Q."/>
            <person name="Kwok J.S."/>
            <person name="Zeng X."/>
            <person name="Yang Z."/>
            <person name="Xiao X.J."/>
            <person name="Lau C.P."/>
            <person name="Li Y."/>
            <person name="Huang Z.M."/>
            <person name="Ba J.G."/>
            <person name="Yim A.K."/>
            <person name="Ouyang C.Y."/>
            <person name="Ngai S.M."/>
            <person name="Chan T.F."/>
            <person name="Leung E.L."/>
            <person name="Liu L."/>
            <person name="Liu Z.G."/>
            <person name="Tsui S.K."/>
        </authorList>
    </citation>
    <scope>NUCLEOTIDE SEQUENCE [LARGE SCALE GENOMIC DNA]</scope>
    <source>
        <strain evidence="1">Derp</strain>
    </source>
</reference>
<organism evidence="1 2">
    <name type="scientific">Dermatophagoides pteronyssinus</name>
    <name type="common">European house dust mite</name>
    <dbReference type="NCBI Taxonomy" id="6956"/>
    <lineage>
        <taxon>Eukaryota</taxon>
        <taxon>Metazoa</taxon>
        <taxon>Ecdysozoa</taxon>
        <taxon>Arthropoda</taxon>
        <taxon>Chelicerata</taxon>
        <taxon>Arachnida</taxon>
        <taxon>Acari</taxon>
        <taxon>Acariformes</taxon>
        <taxon>Sarcoptiformes</taxon>
        <taxon>Astigmata</taxon>
        <taxon>Psoroptidia</taxon>
        <taxon>Analgoidea</taxon>
        <taxon>Pyroglyphidae</taxon>
        <taxon>Dermatophagoidinae</taxon>
        <taxon>Dermatophagoides</taxon>
    </lineage>
</organism>
<protein>
    <recommendedName>
        <fullName evidence="3">Secreted protein</fullName>
    </recommendedName>
</protein>
<dbReference type="Proteomes" id="UP000887458">
    <property type="component" value="Unassembled WGS sequence"/>
</dbReference>
<proteinExistence type="predicted"/>
<evidence type="ECO:0000313" key="2">
    <source>
        <dbReference type="Proteomes" id="UP000887458"/>
    </source>
</evidence>
<sequence length="75" mass="9012">MIIHSNCTMTMMTIMIVTHFIYMNEHLFFPAITTNDDDDDERQILFRQKQKQKHQINLIGSQKKKKSKVFIIRNI</sequence>
<accession>A0ABQ8JHC4</accession>
<gene>
    <name evidence="1" type="ORF">DERP_002293</name>
</gene>
<keyword evidence="2" id="KW-1185">Reference proteome</keyword>